<dbReference type="Proteomes" id="UP000485058">
    <property type="component" value="Unassembled WGS sequence"/>
</dbReference>
<accession>A0A6A0A447</accession>
<name>A0A6A0A447_HAELA</name>
<evidence type="ECO:0000313" key="2">
    <source>
        <dbReference type="Proteomes" id="UP000485058"/>
    </source>
</evidence>
<protein>
    <submittedName>
        <fullName evidence="1">Uncharacterized protein</fullName>
    </submittedName>
</protein>
<gene>
    <name evidence="1" type="ORF">HaLaN_25617</name>
</gene>
<organism evidence="1 2">
    <name type="scientific">Haematococcus lacustris</name>
    <name type="common">Green alga</name>
    <name type="synonym">Haematococcus pluvialis</name>
    <dbReference type="NCBI Taxonomy" id="44745"/>
    <lineage>
        <taxon>Eukaryota</taxon>
        <taxon>Viridiplantae</taxon>
        <taxon>Chlorophyta</taxon>
        <taxon>core chlorophytes</taxon>
        <taxon>Chlorophyceae</taxon>
        <taxon>CS clade</taxon>
        <taxon>Chlamydomonadales</taxon>
        <taxon>Haematococcaceae</taxon>
        <taxon>Haematococcus</taxon>
    </lineage>
</organism>
<comment type="caution">
    <text evidence="1">The sequence shown here is derived from an EMBL/GenBank/DDBJ whole genome shotgun (WGS) entry which is preliminary data.</text>
</comment>
<evidence type="ECO:0000313" key="1">
    <source>
        <dbReference type="EMBL" id="GFH27314.1"/>
    </source>
</evidence>
<keyword evidence="2" id="KW-1185">Reference proteome</keyword>
<dbReference type="EMBL" id="BLLF01003431">
    <property type="protein sequence ID" value="GFH27314.1"/>
    <property type="molecule type" value="Genomic_DNA"/>
</dbReference>
<sequence>MSSQLVWEPLWLQYQSTWHETKLQALQTAGRMPATAQPGLAWLSLARQCSHCPCFLDNPFRIAAWPSLAYPRHATPLPLAGDWRNMLHPGSGLACLLPLHQRLRGHLTAMARHVTRCRPSQYRARAARLPPAMPCTQSVEPGLSSIPSRTGPLTWQFFKYGSSSSLPARLPLAPEAARSGDVAPKSTNAPMLGSSVARASKPSCTCCGLPQLTVVPDSSRDPGQWTAALTTTELQQKHNSLNAVSQGAARMSRCSRHTKSCVCRAARRKSLHHPAAVRRPSAMPVARVSTATRDPWPQPVARCLEVDTSSAIGCCCCLK</sequence>
<proteinExistence type="predicted"/>
<dbReference type="AlphaFoldDB" id="A0A6A0A447"/>
<reference evidence="1 2" key="1">
    <citation type="submission" date="2020-02" db="EMBL/GenBank/DDBJ databases">
        <title>Draft genome sequence of Haematococcus lacustris strain NIES-144.</title>
        <authorList>
            <person name="Morimoto D."/>
            <person name="Nakagawa S."/>
            <person name="Yoshida T."/>
            <person name="Sawayama S."/>
        </authorList>
    </citation>
    <scope>NUCLEOTIDE SEQUENCE [LARGE SCALE GENOMIC DNA]</scope>
    <source>
        <strain evidence="1 2">NIES-144</strain>
    </source>
</reference>